<evidence type="ECO:0000256" key="5">
    <source>
        <dbReference type="ARBA" id="ARBA00022777"/>
    </source>
</evidence>
<protein>
    <recommendedName>
        <fullName evidence="2">histidine kinase</fullName>
        <ecNumber evidence="2">2.7.13.3</ecNumber>
    </recommendedName>
</protein>
<dbReference type="SMART" id="SM00448">
    <property type="entry name" value="REC"/>
    <property type="match status" value="1"/>
</dbReference>
<dbReference type="RefSeq" id="WP_021233674.1">
    <property type="nucleotide sequence ID" value="NZ_ATHL01000061.1"/>
</dbReference>
<evidence type="ECO:0000259" key="7">
    <source>
        <dbReference type="PROSITE" id="PS50109"/>
    </source>
</evidence>
<evidence type="ECO:0000256" key="4">
    <source>
        <dbReference type="ARBA" id="ARBA00022679"/>
    </source>
</evidence>
<dbReference type="InterPro" id="IPR052162">
    <property type="entry name" value="Sensor_kinase/Photoreceptor"/>
</dbReference>
<keyword evidence="5" id="KW-0418">Kinase</keyword>
<gene>
    <name evidence="9" type="ORF">L284_08890</name>
</gene>
<keyword evidence="4" id="KW-0808">Transferase</keyword>
<evidence type="ECO:0000313" key="9">
    <source>
        <dbReference type="EMBL" id="EQB16895.1"/>
    </source>
</evidence>
<accession>T0IYF0</accession>
<dbReference type="Pfam" id="PF00512">
    <property type="entry name" value="HisKA"/>
    <property type="match status" value="1"/>
</dbReference>
<dbReference type="PRINTS" id="PR00344">
    <property type="entry name" value="BCTRLSENSOR"/>
</dbReference>
<dbReference type="PROSITE" id="PS50109">
    <property type="entry name" value="HIS_KIN"/>
    <property type="match status" value="1"/>
</dbReference>
<dbReference type="SUPFAM" id="SSF52172">
    <property type="entry name" value="CheY-like"/>
    <property type="match status" value="1"/>
</dbReference>
<dbReference type="Gene3D" id="1.10.287.130">
    <property type="match status" value="1"/>
</dbReference>
<dbReference type="PANTHER" id="PTHR43304:SF1">
    <property type="entry name" value="PAC DOMAIN-CONTAINING PROTEIN"/>
    <property type="match status" value="1"/>
</dbReference>
<dbReference type="SMART" id="SM00388">
    <property type="entry name" value="HisKA"/>
    <property type="match status" value="1"/>
</dbReference>
<dbReference type="PROSITE" id="PS50110">
    <property type="entry name" value="RESPONSE_REGULATORY"/>
    <property type="match status" value="1"/>
</dbReference>
<dbReference type="eggNOG" id="COG4251">
    <property type="taxonomic scope" value="Bacteria"/>
</dbReference>
<dbReference type="InterPro" id="IPR001789">
    <property type="entry name" value="Sig_transdc_resp-reg_receiver"/>
</dbReference>
<feature type="domain" description="Response regulatory" evidence="8">
    <location>
        <begin position="22"/>
        <end position="139"/>
    </location>
</feature>
<keyword evidence="10" id="KW-1185">Reference proteome</keyword>
<dbReference type="eggNOG" id="COG3437">
    <property type="taxonomic scope" value="Bacteria"/>
</dbReference>
<comment type="catalytic activity">
    <reaction evidence="1">
        <text>ATP + protein L-histidine = ADP + protein N-phospho-L-histidine.</text>
        <dbReference type="EC" id="2.7.13.3"/>
    </reaction>
</comment>
<reference evidence="9 10" key="1">
    <citation type="journal article" date="2013" name="Genome Announc.">
        <title>Genome Sequence of Novosphingobium lindaniclasticum LE124T, Isolated from a Hexachlorocyclohexane Dumpsite.</title>
        <authorList>
            <person name="Saxena A."/>
            <person name="Nayyar N."/>
            <person name="Sangwan N."/>
            <person name="Kumari R."/>
            <person name="Khurana J.P."/>
            <person name="Lal R."/>
        </authorList>
    </citation>
    <scope>NUCLEOTIDE SEQUENCE [LARGE SCALE GENOMIC DNA]</scope>
    <source>
        <strain evidence="9 10">LE124</strain>
    </source>
</reference>
<evidence type="ECO:0000256" key="2">
    <source>
        <dbReference type="ARBA" id="ARBA00012438"/>
    </source>
</evidence>
<dbReference type="FunFam" id="3.30.565.10:FF:000006">
    <property type="entry name" value="Sensor histidine kinase WalK"/>
    <property type="match status" value="1"/>
</dbReference>
<dbReference type="PANTHER" id="PTHR43304">
    <property type="entry name" value="PHYTOCHROME-LIKE PROTEIN CPH1"/>
    <property type="match status" value="1"/>
</dbReference>
<feature type="domain" description="Histidine kinase" evidence="7">
    <location>
        <begin position="168"/>
        <end position="382"/>
    </location>
</feature>
<dbReference type="InterPro" id="IPR005467">
    <property type="entry name" value="His_kinase_dom"/>
</dbReference>
<proteinExistence type="predicted"/>
<dbReference type="InterPro" id="IPR003594">
    <property type="entry name" value="HATPase_dom"/>
</dbReference>
<evidence type="ECO:0000256" key="3">
    <source>
        <dbReference type="ARBA" id="ARBA00022553"/>
    </source>
</evidence>
<dbReference type="Pfam" id="PF02518">
    <property type="entry name" value="HATPase_c"/>
    <property type="match status" value="1"/>
</dbReference>
<dbReference type="PATRIC" id="fig|1096930.3.peg.1762"/>
<dbReference type="InterPro" id="IPR003661">
    <property type="entry name" value="HisK_dim/P_dom"/>
</dbReference>
<organism evidence="9 10">
    <name type="scientific">Novosphingobium lindaniclasticum LE124</name>
    <dbReference type="NCBI Taxonomy" id="1096930"/>
    <lineage>
        <taxon>Bacteria</taxon>
        <taxon>Pseudomonadati</taxon>
        <taxon>Pseudomonadota</taxon>
        <taxon>Alphaproteobacteria</taxon>
        <taxon>Sphingomonadales</taxon>
        <taxon>Sphingomonadaceae</taxon>
        <taxon>Novosphingobium</taxon>
    </lineage>
</organism>
<dbReference type="GO" id="GO:0000155">
    <property type="term" value="F:phosphorelay sensor kinase activity"/>
    <property type="evidence" value="ECO:0007669"/>
    <property type="project" value="InterPro"/>
</dbReference>
<dbReference type="InterPro" id="IPR036097">
    <property type="entry name" value="HisK_dim/P_sf"/>
</dbReference>
<dbReference type="EMBL" id="ATHL01000061">
    <property type="protein sequence ID" value="EQB16895.1"/>
    <property type="molecule type" value="Genomic_DNA"/>
</dbReference>
<dbReference type="SUPFAM" id="SSF47384">
    <property type="entry name" value="Homodimeric domain of signal transducing histidine kinase"/>
    <property type="match status" value="1"/>
</dbReference>
<evidence type="ECO:0000259" key="8">
    <source>
        <dbReference type="PROSITE" id="PS50110"/>
    </source>
</evidence>
<comment type="caution">
    <text evidence="9">The sequence shown here is derived from an EMBL/GenBank/DDBJ whole genome shotgun (WGS) entry which is preliminary data.</text>
</comment>
<keyword evidence="3 6" id="KW-0597">Phosphoprotein</keyword>
<dbReference type="SUPFAM" id="SSF55874">
    <property type="entry name" value="ATPase domain of HSP90 chaperone/DNA topoisomerase II/histidine kinase"/>
    <property type="match status" value="1"/>
</dbReference>
<dbReference type="CDD" id="cd00082">
    <property type="entry name" value="HisKA"/>
    <property type="match status" value="1"/>
</dbReference>
<dbReference type="Proteomes" id="UP000015527">
    <property type="component" value="Unassembled WGS sequence"/>
</dbReference>
<evidence type="ECO:0000313" key="10">
    <source>
        <dbReference type="Proteomes" id="UP000015527"/>
    </source>
</evidence>
<dbReference type="Gene3D" id="3.40.50.2300">
    <property type="match status" value="1"/>
</dbReference>
<dbReference type="InterPro" id="IPR011006">
    <property type="entry name" value="CheY-like_superfamily"/>
</dbReference>
<evidence type="ECO:0000256" key="6">
    <source>
        <dbReference type="PROSITE-ProRule" id="PRU00169"/>
    </source>
</evidence>
<name>T0IYF0_9SPHN</name>
<feature type="modified residue" description="4-aspartylphosphate" evidence="6">
    <location>
        <position position="71"/>
    </location>
</feature>
<dbReference type="InterPro" id="IPR004358">
    <property type="entry name" value="Sig_transdc_His_kin-like_C"/>
</dbReference>
<evidence type="ECO:0000256" key="1">
    <source>
        <dbReference type="ARBA" id="ARBA00000085"/>
    </source>
</evidence>
<dbReference type="Gene3D" id="3.30.565.10">
    <property type="entry name" value="Histidine kinase-like ATPase, C-terminal domain"/>
    <property type="match status" value="1"/>
</dbReference>
<dbReference type="AlphaFoldDB" id="T0IYF0"/>
<dbReference type="Pfam" id="PF00072">
    <property type="entry name" value="Response_reg"/>
    <property type="match status" value="1"/>
</dbReference>
<dbReference type="EC" id="2.7.13.3" evidence="2"/>
<dbReference type="SMART" id="SM00387">
    <property type="entry name" value="HATPase_c"/>
    <property type="match status" value="1"/>
</dbReference>
<dbReference type="InterPro" id="IPR036890">
    <property type="entry name" value="HATPase_C_sf"/>
</dbReference>
<sequence length="386" mass="43749">MTSTMLRQPVTGPDALAENVPKILLVDDRWENLLATEKVLRPLPARIFKASSGNEALSLVLRHRFAIVLLDVQMPEMDGFETAMLMQEHEGMAGVPIIFVTAISKEEKYASRAAEIGAVDYIFKPINPDILKSKVAVYIDLYLQREQILRLNAVLSQSNEELERFAYICSHDMQEPVRMMNAFAGLLAEHAAEKLDDGSRRYLNFILDNARRMQKMINDILTFSRVGREDIIVETVDCEAVLAEVLSEFEDQIRETDAQVTYGHLPRLEASSTLVRILFQNLIGNALKYQDGNRRPEVEIAAVRQRHAWRFAVKDNGIGIDETFRSRIFTIFQRLHRKEDYPGTGIGLSTCRKFIQLYGGEIDFVSAPGEGTTFQFTLPVKEAPLP</sequence>